<name>A0A222FNJ0_9GAMM</name>
<dbReference type="EMBL" id="CP022530">
    <property type="protein sequence ID" value="ASP40360.1"/>
    <property type="molecule type" value="Genomic_DNA"/>
</dbReference>
<accession>A0A222FNJ0</accession>
<gene>
    <name evidence="2" type="ORF">CHH28_17495</name>
</gene>
<feature type="transmembrane region" description="Helical" evidence="1">
    <location>
        <begin position="78"/>
        <end position="106"/>
    </location>
</feature>
<sequence>MSLQLVLLVWSCHMLFWEKLPEWGSWFSGFIERLPRSLAYLYQAWHCPYCFGFWAAIAAHAITGHTTFVWPMAEQGSALLLLLAWLSDALVTAVLVMLVSVSYSALSGPAVRGMQLTQEFKQAMKAD</sequence>
<dbReference type="AlphaFoldDB" id="A0A222FNJ0"/>
<proteinExistence type="predicted"/>
<keyword evidence="1" id="KW-0472">Membrane</keyword>
<keyword evidence="1" id="KW-0812">Transmembrane</keyword>
<protein>
    <recommendedName>
        <fullName evidence="4">DUF1360 domain-containing protein</fullName>
    </recommendedName>
</protein>
<evidence type="ECO:0008006" key="4">
    <source>
        <dbReference type="Google" id="ProtNLM"/>
    </source>
</evidence>
<evidence type="ECO:0000313" key="3">
    <source>
        <dbReference type="Proteomes" id="UP000202440"/>
    </source>
</evidence>
<evidence type="ECO:0000313" key="2">
    <source>
        <dbReference type="EMBL" id="ASP40360.1"/>
    </source>
</evidence>
<reference evidence="2 3" key="1">
    <citation type="submission" date="2017-07" db="EMBL/GenBank/DDBJ databases">
        <title>Annotated genome sequence of Bacterioplanes sanyensis isolated from Red Sea.</title>
        <authorList>
            <person name="Rehman Z.U."/>
        </authorList>
    </citation>
    <scope>NUCLEOTIDE SEQUENCE [LARGE SCALE GENOMIC DNA]</scope>
    <source>
        <strain evidence="2 3">NV9</strain>
    </source>
</reference>
<dbReference type="RefSeq" id="WP_094061527.1">
    <property type="nucleotide sequence ID" value="NZ_CP022530.1"/>
</dbReference>
<dbReference type="Proteomes" id="UP000202440">
    <property type="component" value="Chromosome"/>
</dbReference>
<keyword evidence="1" id="KW-1133">Transmembrane helix</keyword>
<dbReference type="KEGG" id="bsan:CHH28_17495"/>
<dbReference type="OrthoDB" id="7860961at2"/>
<evidence type="ECO:0000256" key="1">
    <source>
        <dbReference type="SAM" id="Phobius"/>
    </source>
</evidence>
<keyword evidence="3" id="KW-1185">Reference proteome</keyword>
<organism evidence="2 3">
    <name type="scientific">Bacterioplanes sanyensis</name>
    <dbReference type="NCBI Taxonomy" id="1249553"/>
    <lineage>
        <taxon>Bacteria</taxon>
        <taxon>Pseudomonadati</taxon>
        <taxon>Pseudomonadota</taxon>
        <taxon>Gammaproteobacteria</taxon>
        <taxon>Oceanospirillales</taxon>
        <taxon>Oceanospirillaceae</taxon>
        <taxon>Bacterioplanes</taxon>
    </lineage>
</organism>